<dbReference type="Gene3D" id="3.40.50.2020">
    <property type="match status" value="1"/>
</dbReference>
<dbReference type="SUPFAM" id="SSF52540">
    <property type="entry name" value="P-loop containing nucleoside triphosphate hydrolases"/>
    <property type="match status" value="1"/>
</dbReference>
<evidence type="ECO:0000259" key="8">
    <source>
        <dbReference type="Pfam" id="PF14681"/>
    </source>
</evidence>
<evidence type="ECO:0000256" key="2">
    <source>
        <dbReference type="ARBA" id="ARBA00022679"/>
    </source>
</evidence>
<comment type="pathway">
    <text evidence="1 5">Pyrimidine metabolism; UMP biosynthesis via salvage pathway; UMP from uridine: step 1/1.</text>
</comment>
<organism evidence="9 10">
    <name type="scientific">[Candida] anglica</name>
    <dbReference type="NCBI Taxonomy" id="148631"/>
    <lineage>
        <taxon>Eukaryota</taxon>
        <taxon>Fungi</taxon>
        <taxon>Dikarya</taxon>
        <taxon>Ascomycota</taxon>
        <taxon>Saccharomycotina</taxon>
        <taxon>Pichiomycetes</taxon>
        <taxon>Debaryomycetaceae</taxon>
        <taxon>Kurtzmaniella</taxon>
    </lineage>
</organism>
<evidence type="ECO:0000313" key="10">
    <source>
        <dbReference type="Proteomes" id="UP001497600"/>
    </source>
</evidence>
<feature type="region of interest" description="Disordered" evidence="6">
    <location>
        <begin position="12"/>
        <end position="33"/>
    </location>
</feature>
<dbReference type="EMBL" id="OZ004257">
    <property type="protein sequence ID" value="CAK7909547.1"/>
    <property type="molecule type" value="Genomic_DNA"/>
</dbReference>
<feature type="domain" description="Phosphoribosyltransferase" evidence="8">
    <location>
        <begin position="300"/>
        <end position="482"/>
    </location>
</feature>
<keyword evidence="4 5" id="KW-0418">Kinase</keyword>
<dbReference type="GO" id="GO:0016301">
    <property type="term" value="F:kinase activity"/>
    <property type="evidence" value="ECO:0007669"/>
    <property type="project" value="UniProtKB-KW"/>
</dbReference>
<keyword evidence="5" id="KW-0067">ATP-binding</keyword>
<feature type="domain" description="Phosphoribulokinase/uridine kinase" evidence="7">
    <location>
        <begin position="69"/>
        <end position="256"/>
    </location>
</feature>
<name>A0ABP0EI24_9ASCO</name>
<dbReference type="CDD" id="cd02023">
    <property type="entry name" value="UMPK"/>
    <property type="match status" value="1"/>
</dbReference>
<keyword evidence="2 5" id="KW-0808">Transferase</keyword>
<evidence type="ECO:0000256" key="5">
    <source>
        <dbReference type="RuleBase" id="RU003825"/>
    </source>
</evidence>
<evidence type="ECO:0000256" key="3">
    <source>
        <dbReference type="ARBA" id="ARBA00022741"/>
    </source>
</evidence>
<protein>
    <recommendedName>
        <fullName evidence="5">Uridine kinase</fullName>
        <ecNumber evidence="5">2.7.1.48</ecNumber>
    </recommendedName>
</protein>
<reference evidence="9 10" key="1">
    <citation type="submission" date="2024-01" db="EMBL/GenBank/DDBJ databases">
        <authorList>
            <consortium name="Genoscope - CEA"/>
            <person name="William W."/>
        </authorList>
    </citation>
    <scope>NUCLEOTIDE SEQUENCE [LARGE SCALE GENOMIC DNA]</scope>
    <source>
        <strain evidence="9 10">29B2s-10</strain>
    </source>
</reference>
<dbReference type="Pfam" id="PF14681">
    <property type="entry name" value="UPRTase"/>
    <property type="match status" value="1"/>
</dbReference>
<comment type="similarity">
    <text evidence="5">Belongs to the uridine kinase family.</text>
</comment>
<comment type="catalytic activity">
    <reaction evidence="5">
        <text>uridine + ATP = UMP + ADP + H(+)</text>
        <dbReference type="Rhea" id="RHEA:16825"/>
        <dbReference type="ChEBI" id="CHEBI:15378"/>
        <dbReference type="ChEBI" id="CHEBI:16704"/>
        <dbReference type="ChEBI" id="CHEBI:30616"/>
        <dbReference type="ChEBI" id="CHEBI:57865"/>
        <dbReference type="ChEBI" id="CHEBI:456216"/>
        <dbReference type="EC" id="2.7.1.48"/>
    </reaction>
</comment>
<evidence type="ECO:0000256" key="6">
    <source>
        <dbReference type="SAM" id="MobiDB-lite"/>
    </source>
</evidence>
<dbReference type="NCBIfam" id="TIGR00235">
    <property type="entry name" value="udk"/>
    <property type="match status" value="1"/>
</dbReference>
<evidence type="ECO:0000256" key="1">
    <source>
        <dbReference type="ARBA" id="ARBA00004690"/>
    </source>
</evidence>
<dbReference type="InterPro" id="IPR029057">
    <property type="entry name" value="PRTase-like"/>
</dbReference>
<keyword evidence="10" id="KW-1185">Reference proteome</keyword>
<accession>A0ABP0EI24</accession>
<dbReference type="EC" id="2.7.1.48" evidence="5"/>
<evidence type="ECO:0000256" key="4">
    <source>
        <dbReference type="ARBA" id="ARBA00022777"/>
    </source>
</evidence>
<gene>
    <name evidence="9" type="primary">URK1</name>
    <name evidence="9" type="ORF">CAAN4_E15412</name>
</gene>
<dbReference type="Proteomes" id="UP001497600">
    <property type="component" value="Chromosome E"/>
</dbReference>
<comment type="catalytic activity">
    <reaction evidence="5">
        <text>cytidine + ATP = CMP + ADP + H(+)</text>
        <dbReference type="Rhea" id="RHEA:24674"/>
        <dbReference type="ChEBI" id="CHEBI:15378"/>
        <dbReference type="ChEBI" id="CHEBI:17562"/>
        <dbReference type="ChEBI" id="CHEBI:30616"/>
        <dbReference type="ChEBI" id="CHEBI:60377"/>
        <dbReference type="ChEBI" id="CHEBI:456216"/>
        <dbReference type="EC" id="2.7.1.48"/>
    </reaction>
</comment>
<evidence type="ECO:0000259" key="7">
    <source>
        <dbReference type="Pfam" id="PF00485"/>
    </source>
</evidence>
<dbReference type="InterPro" id="IPR000764">
    <property type="entry name" value="Uridine_kinase-like"/>
</dbReference>
<keyword evidence="3 5" id="KW-0547">Nucleotide-binding</keyword>
<dbReference type="Gene3D" id="3.40.50.300">
    <property type="entry name" value="P-loop containing nucleotide triphosphate hydrolases"/>
    <property type="match status" value="1"/>
</dbReference>
<evidence type="ECO:0000313" key="9">
    <source>
        <dbReference type="EMBL" id="CAK7909547.1"/>
    </source>
</evidence>
<dbReference type="NCBIfam" id="NF004018">
    <property type="entry name" value="PRK05480.1"/>
    <property type="match status" value="1"/>
</dbReference>
<proteinExistence type="inferred from homology"/>
<dbReference type="PRINTS" id="PR00988">
    <property type="entry name" value="URIDINKINASE"/>
</dbReference>
<dbReference type="InterPro" id="IPR000836">
    <property type="entry name" value="PRTase_dom"/>
</dbReference>
<dbReference type="PANTHER" id="PTHR10285">
    <property type="entry name" value="URIDINE KINASE"/>
    <property type="match status" value="1"/>
</dbReference>
<dbReference type="InterPro" id="IPR027417">
    <property type="entry name" value="P-loop_NTPase"/>
</dbReference>
<dbReference type="InterPro" id="IPR006083">
    <property type="entry name" value="PRK/URK"/>
</dbReference>
<dbReference type="Pfam" id="PF00485">
    <property type="entry name" value="PRK"/>
    <property type="match status" value="1"/>
</dbReference>
<dbReference type="SUPFAM" id="SSF53271">
    <property type="entry name" value="PRTase-like"/>
    <property type="match status" value="1"/>
</dbReference>
<comment type="pathway">
    <text evidence="5">Pyrimidine metabolism; CTP biosynthesis via salvage pathway; CTP from cytidine: step 1/3.</text>
</comment>
<sequence length="518" mass="58209">MVSHRIHRIAPDRDDTSFFSPSPAPADGLNSTSSLKLNEQNEHLISNLSSSTLSSQKPSYTPPWTEPYIIGVAGNSGSGKTSVSQKIISELNQPWTVLLSFDNFYNPLSPEQRIQAYNSEYDFDTPESLDLDLLVDCVKSLKNGNRTEVPVYSFVEHNRTSKTTTIYGANVIIIEGIYALYDKRLLDMMDATIYVDTDLDICLARRLNRDIIERKRELHGVIKQWETFVKPNMVRYVNKTMNNADLVIPRGLDNTVAINLMIKHIQNQLATKSAEHLKHLRELGKLDLDVGNSTDIKILPNTNHLRGVHSLLLCKDTPRTDFIFYFDIISNHIMETALEFLSQYDSIEVPTTGTNKFQGLRQVEEVVAVNIIRSGDCFMSSIKKSVPEIAIGKLLIQSDSNTGEPQLHTESLPPSITDPSKVVFLFDAQIISGAASIMAIQVLVDYGVKIENIVLCSYLSTEIGLRRIVHAFPGVKLVLGKLSNMDEGKSHQYNVEGFRDTDWIFSNRFIDSLYFGTD</sequence>